<organism evidence="2 3">
    <name type="scientific">Mesorhizobium opportunistum (strain LMG 24607 / HAMBI 3007 / WSM2075)</name>
    <dbReference type="NCBI Taxonomy" id="536019"/>
    <lineage>
        <taxon>Bacteria</taxon>
        <taxon>Pseudomonadati</taxon>
        <taxon>Pseudomonadota</taxon>
        <taxon>Alphaproteobacteria</taxon>
        <taxon>Hyphomicrobiales</taxon>
        <taxon>Phyllobacteriaceae</taxon>
        <taxon>Mesorhizobium</taxon>
    </lineage>
</organism>
<dbReference type="HOGENOM" id="CLU_049570_2_0_5"/>
<dbReference type="GO" id="GO:0008168">
    <property type="term" value="F:methyltransferase activity"/>
    <property type="evidence" value="ECO:0007669"/>
    <property type="project" value="UniProtKB-KW"/>
</dbReference>
<dbReference type="Proteomes" id="UP000001623">
    <property type="component" value="Chromosome"/>
</dbReference>
<dbReference type="AlphaFoldDB" id="F7XZX9"/>
<gene>
    <name evidence="2" type="ordered locus">Mesop_3752</name>
</gene>
<keyword evidence="2" id="KW-0489">Methyltransferase</keyword>
<dbReference type="SUPFAM" id="SSF53335">
    <property type="entry name" value="S-adenosyl-L-methionine-dependent methyltransferases"/>
    <property type="match status" value="1"/>
</dbReference>
<evidence type="ECO:0000259" key="1">
    <source>
        <dbReference type="Pfam" id="PF05050"/>
    </source>
</evidence>
<dbReference type="Pfam" id="PF05050">
    <property type="entry name" value="Methyltransf_21"/>
    <property type="match status" value="1"/>
</dbReference>
<evidence type="ECO:0000313" key="2">
    <source>
        <dbReference type="EMBL" id="AEH88193.1"/>
    </source>
</evidence>
<proteinExistence type="predicted"/>
<feature type="domain" description="Methyltransferase FkbM" evidence="1">
    <location>
        <begin position="39"/>
        <end position="196"/>
    </location>
</feature>
<dbReference type="KEGG" id="mop:Mesop_3752"/>
<evidence type="ECO:0000313" key="3">
    <source>
        <dbReference type="Proteomes" id="UP000001623"/>
    </source>
</evidence>
<dbReference type="Gene3D" id="3.40.50.150">
    <property type="entry name" value="Vaccinia Virus protein VP39"/>
    <property type="match status" value="1"/>
</dbReference>
<dbReference type="RefSeq" id="WP_013894877.1">
    <property type="nucleotide sequence ID" value="NC_015675.1"/>
</dbReference>
<accession>F7XZX9</accession>
<dbReference type="InterPro" id="IPR006342">
    <property type="entry name" value="FkbM_mtfrase"/>
</dbReference>
<reference evidence="2 3" key="1">
    <citation type="submission" date="2010-10" db="EMBL/GenBank/DDBJ databases">
        <title>Complete sequence of Mesorhizobium opportunistum WSM2075.</title>
        <authorList>
            <consortium name="US DOE Joint Genome Institute"/>
            <person name="Lucas S."/>
            <person name="Copeland A."/>
            <person name="Lapidus A."/>
            <person name="Cheng J.-F."/>
            <person name="Bruce D."/>
            <person name="Goodwin L."/>
            <person name="Pitluck S."/>
            <person name="Chertkov O."/>
            <person name="Misra M."/>
            <person name="Detter J.C."/>
            <person name="Han C."/>
            <person name="Tapia R."/>
            <person name="Land M."/>
            <person name="Hauser L."/>
            <person name="Kyrpides N."/>
            <person name="Ovchinnikova G."/>
            <person name="Mavrommatis K.M."/>
            <person name="Tiwari R.P."/>
            <person name="Howieson J.G."/>
            <person name="O'Hara G.W."/>
            <person name="Nandasena K.G."/>
            <person name="Woyke T."/>
        </authorList>
    </citation>
    <scope>NUCLEOTIDE SEQUENCE [LARGE SCALE GENOMIC DNA]</scope>
    <source>
        <strain evidence="3">LMG 24607 / HAMBI 3007 / WSM2075</strain>
    </source>
</reference>
<dbReference type="eggNOG" id="COG1196">
    <property type="taxonomic scope" value="Bacteria"/>
</dbReference>
<keyword evidence="2" id="KW-0808">Transferase</keyword>
<dbReference type="EMBL" id="CP002279">
    <property type="protein sequence ID" value="AEH88193.1"/>
    <property type="molecule type" value="Genomic_DNA"/>
</dbReference>
<name>F7XZX9_MESOW</name>
<dbReference type="STRING" id="536019.Mesop_3752"/>
<dbReference type="InterPro" id="IPR029063">
    <property type="entry name" value="SAM-dependent_MTases_sf"/>
</dbReference>
<dbReference type="GO" id="GO:0032259">
    <property type="term" value="P:methylation"/>
    <property type="evidence" value="ECO:0007669"/>
    <property type="project" value="UniProtKB-KW"/>
</dbReference>
<sequence>MTGHRDQWFGGRTYAQHGDDLAVLNIFHRLGIEKPSYLDVGAYHPFTLSNTALLYERGSRGINVEPNETLFAEFVKARPEDANILSGVAPICGRLPFHHVAADPGRFTFDLATAKTLGIVHSVDMPVMTLNQIVDCWCKGIWPDLLTIDIEGLDIDVLQDADFGDNPPRVVIVEADNGSGDTSHELDALMHAKGFTLHSWCGSNMIFVRVADADRIW</sequence>
<protein>
    <submittedName>
        <fullName evidence="2">Methyltransferase FkbM family</fullName>
    </submittedName>
</protein>